<feature type="region of interest" description="Disordered" evidence="19">
    <location>
        <begin position="115"/>
        <end position="135"/>
    </location>
</feature>
<evidence type="ECO:0000256" key="11">
    <source>
        <dbReference type="ARBA" id="ARBA00022884"/>
    </source>
</evidence>
<evidence type="ECO:0000259" key="20">
    <source>
        <dbReference type="PROSITE" id="PS50102"/>
    </source>
</evidence>
<dbReference type="InterPro" id="IPR012677">
    <property type="entry name" value="Nucleotide-bd_a/b_plait_sf"/>
</dbReference>
<evidence type="ECO:0000313" key="22">
    <source>
        <dbReference type="Proteomes" id="UP001168990"/>
    </source>
</evidence>
<evidence type="ECO:0000256" key="19">
    <source>
        <dbReference type="SAM" id="MobiDB-lite"/>
    </source>
</evidence>
<dbReference type="AlphaFoldDB" id="A0AA39C6C2"/>
<gene>
    <name evidence="21" type="ORF">PV328_009697</name>
</gene>
<comment type="similarity">
    <text evidence="14">Belongs to the DNA polymerase type-B-like family. GLD2 subfamily.</text>
</comment>
<dbReference type="CDD" id="cd05402">
    <property type="entry name" value="NT_PAP_TUTase"/>
    <property type="match status" value="1"/>
</dbReference>
<evidence type="ECO:0000256" key="10">
    <source>
        <dbReference type="ARBA" id="ARBA00022842"/>
    </source>
</evidence>
<evidence type="ECO:0000313" key="21">
    <source>
        <dbReference type="EMBL" id="KAK0158725.1"/>
    </source>
</evidence>
<dbReference type="GO" id="GO:0031123">
    <property type="term" value="P:RNA 3'-end processing"/>
    <property type="evidence" value="ECO:0007669"/>
    <property type="project" value="TreeGrafter"/>
</dbReference>
<dbReference type="Proteomes" id="UP001168990">
    <property type="component" value="Unassembled WGS sequence"/>
</dbReference>
<keyword evidence="10" id="KW-0460">Magnesium</keyword>
<evidence type="ECO:0000256" key="1">
    <source>
        <dbReference type="ARBA" id="ARBA00001936"/>
    </source>
</evidence>
<keyword evidence="7" id="KW-0808">Transferase</keyword>
<keyword evidence="22" id="KW-1185">Reference proteome</keyword>
<dbReference type="Gene3D" id="3.30.160.60">
    <property type="entry name" value="Classic Zinc Finger"/>
    <property type="match status" value="1"/>
</dbReference>
<dbReference type="SMART" id="SM00360">
    <property type="entry name" value="RRM"/>
    <property type="match status" value="1"/>
</dbReference>
<dbReference type="Pfam" id="PF22600">
    <property type="entry name" value="MTPAP-like_central"/>
    <property type="match status" value="1"/>
</dbReference>
<dbReference type="InterPro" id="IPR002058">
    <property type="entry name" value="PAP_assoc"/>
</dbReference>
<dbReference type="InterPro" id="IPR035979">
    <property type="entry name" value="RBD_domain_sf"/>
</dbReference>
<keyword evidence="6" id="KW-0963">Cytoplasm</keyword>
<dbReference type="PANTHER" id="PTHR12271">
    <property type="entry name" value="POLY A POLYMERASE CID PAP -RELATED"/>
    <property type="match status" value="1"/>
</dbReference>
<evidence type="ECO:0000256" key="18">
    <source>
        <dbReference type="PROSITE-ProRule" id="PRU00176"/>
    </source>
</evidence>
<evidence type="ECO:0000256" key="9">
    <source>
        <dbReference type="ARBA" id="ARBA00022723"/>
    </source>
</evidence>
<dbReference type="InterPro" id="IPR043519">
    <property type="entry name" value="NT_sf"/>
</dbReference>
<evidence type="ECO:0000256" key="4">
    <source>
        <dbReference type="ARBA" id="ARBA00012472"/>
    </source>
</evidence>
<proteinExistence type="inferred from homology"/>
<comment type="subunit">
    <text evidence="16">Associates with the cleavage and polyadenylation specificity factor (CPSF) complex. Interacts with CPSF1 and CPSF3; the interaction is direct. Interacts with PIP5K1A.</text>
</comment>
<dbReference type="SUPFAM" id="SSF54928">
    <property type="entry name" value="RNA-binding domain, RBD"/>
    <property type="match status" value="1"/>
</dbReference>
<evidence type="ECO:0000256" key="5">
    <source>
        <dbReference type="ARBA" id="ARBA00021679"/>
    </source>
</evidence>
<comment type="caution">
    <text evidence="21">The sequence shown here is derived from an EMBL/GenBank/DDBJ whole genome shotgun (WGS) entry which is preliminary data.</text>
</comment>
<keyword evidence="8" id="KW-0548">Nucleotidyltransferase</keyword>
<dbReference type="InterPro" id="IPR036236">
    <property type="entry name" value="Znf_C2H2_sf"/>
</dbReference>
<name>A0AA39C6C2_9HYME</name>
<evidence type="ECO:0000256" key="14">
    <source>
        <dbReference type="ARBA" id="ARBA00038491"/>
    </source>
</evidence>
<dbReference type="GO" id="GO:1990817">
    <property type="term" value="F:poly(A) RNA polymerase activity"/>
    <property type="evidence" value="ECO:0007669"/>
    <property type="project" value="UniProtKB-ARBA"/>
</dbReference>
<reference evidence="21" key="2">
    <citation type="submission" date="2023-03" db="EMBL/GenBank/DDBJ databases">
        <authorList>
            <person name="Inwood S.N."/>
            <person name="Skelly J.G."/>
            <person name="Guhlin J."/>
            <person name="Harrop T.W.R."/>
            <person name="Goldson S.G."/>
            <person name="Dearden P.K."/>
        </authorList>
    </citation>
    <scope>NUCLEOTIDE SEQUENCE</scope>
    <source>
        <strain evidence="21">Irish</strain>
        <tissue evidence="21">Whole body</tissue>
    </source>
</reference>
<comment type="subcellular location">
    <subcellularLocation>
        <location evidence="3">Cytoplasm</location>
    </subcellularLocation>
</comment>
<dbReference type="Gene3D" id="1.10.1410.10">
    <property type="match status" value="1"/>
</dbReference>
<feature type="domain" description="RRM" evidence="20">
    <location>
        <begin position="43"/>
        <end position="116"/>
    </location>
</feature>
<dbReference type="Pfam" id="PF00076">
    <property type="entry name" value="RRM_1"/>
    <property type="match status" value="1"/>
</dbReference>
<dbReference type="PROSITE" id="PS50102">
    <property type="entry name" value="RRM"/>
    <property type="match status" value="1"/>
</dbReference>
<comment type="catalytic activity">
    <reaction evidence="17">
        <text>RNA(n) + UTP = RNA(n)-3'-uridine ribonucleotide + diphosphate</text>
        <dbReference type="Rhea" id="RHEA:14785"/>
        <dbReference type="Rhea" id="RHEA-COMP:14527"/>
        <dbReference type="Rhea" id="RHEA-COMP:17348"/>
        <dbReference type="ChEBI" id="CHEBI:33019"/>
        <dbReference type="ChEBI" id="CHEBI:46398"/>
        <dbReference type="ChEBI" id="CHEBI:140395"/>
        <dbReference type="ChEBI" id="CHEBI:173116"/>
        <dbReference type="EC" id="2.7.7.52"/>
    </reaction>
</comment>
<dbReference type="GO" id="GO:0005737">
    <property type="term" value="C:cytoplasm"/>
    <property type="evidence" value="ECO:0007669"/>
    <property type="project" value="UniProtKB-SubCell"/>
</dbReference>
<evidence type="ECO:0000256" key="12">
    <source>
        <dbReference type="ARBA" id="ARBA00030790"/>
    </source>
</evidence>
<evidence type="ECO:0000256" key="8">
    <source>
        <dbReference type="ARBA" id="ARBA00022695"/>
    </source>
</evidence>
<dbReference type="SUPFAM" id="SSF81301">
    <property type="entry name" value="Nucleotidyltransferase"/>
    <property type="match status" value="1"/>
</dbReference>
<accession>A0AA39C6C2</accession>
<comment type="cofactor">
    <cofactor evidence="1">
        <name>Mn(2+)</name>
        <dbReference type="ChEBI" id="CHEBI:29035"/>
    </cofactor>
</comment>
<organism evidence="21 22">
    <name type="scientific">Microctonus aethiopoides</name>
    <dbReference type="NCBI Taxonomy" id="144406"/>
    <lineage>
        <taxon>Eukaryota</taxon>
        <taxon>Metazoa</taxon>
        <taxon>Ecdysozoa</taxon>
        <taxon>Arthropoda</taxon>
        <taxon>Hexapoda</taxon>
        <taxon>Insecta</taxon>
        <taxon>Pterygota</taxon>
        <taxon>Neoptera</taxon>
        <taxon>Endopterygota</taxon>
        <taxon>Hymenoptera</taxon>
        <taxon>Apocrita</taxon>
        <taxon>Ichneumonoidea</taxon>
        <taxon>Braconidae</taxon>
        <taxon>Euphorinae</taxon>
        <taxon>Microctonus</taxon>
    </lineage>
</organism>
<dbReference type="InterPro" id="IPR054708">
    <property type="entry name" value="MTPAP-like_central"/>
</dbReference>
<reference evidence="21" key="1">
    <citation type="journal article" date="2023" name="bioRxiv">
        <title>Scaffold-level genome assemblies of two parasitoid biocontrol wasps reveal the parthenogenesis mechanism and an associated novel virus.</title>
        <authorList>
            <person name="Inwood S."/>
            <person name="Skelly J."/>
            <person name="Guhlin J."/>
            <person name="Harrop T."/>
            <person name="Goldson S."/>
            <person name="Dearden P."/>
        </authorList>
    </citation>
    <scope>NUCLEOTIDE SEQUENCE</scope>
    <source>
        <strain evidence="21">Irish</strain>
        <tissue evidence="21">Whole body</tissue>
    </source>
</reference>
<comment type="cofactor">
    <cofactor evidence="2">
        <name>Mg(2+)</name>
        <dbReference type="ChEBI" id="CHEBI:18420"/>
    </cofactor>
</comment>
<dbReference type="InterPro" id="IPR000504">
    <property type="entry name" value="RRM_dom"/>
</dbReference>
<dbReference type="GO" id="GO:0003723">
    <property type="term" value="F:RNA binding"/>
    <property type="evidence" value="ECO:0007669"/>
    <property type="project" value="UniProtKB-UniRule"/>
</dbReference>
<evidence type="ECO:0000256" key="7">
    <source>
        <dbReference type="ARBA" id="ARBA00022679"/>
    </source>
</evidence>
<sequence length="704" mass="81575">MAKHCDVCSINFIDEYSYHGHLMGKKHLKNVEYANHKKRQVENSIFVSPIPPRTNQKDIIEFFTQFGPIYTCKFGYKYIIIEYENKEPVEHLLDKPIYFNQWKLNIKRRIVDFPQQGKRSPNKSSNNKNSSEDIQDEQLAERLKLKIDLESEPTWEGQLKKFLTHVQDDDAIIQERCTEICLNLNSVLRRTFPYGRAVNFGSTVTGLYSKQSDVDVFFDIGETIYDDDQVKNQGCENKTQRWTPKSIFKKVKMMLFKNKSIFSQVVPIPLAKIPVIKFHHIPTNTDCDITFKHGLGVHNSQLIKHYVSLDRRLKPLLLIIKHWARLLGLSGTGKITNYSLVMATIFYLQQPNVNLLPTVKELQSSCEPVYISGWLVNFDKNIVPDASNNESSIPELLQGFFKFYGEFNFATNVICPSDGLIVSKIDFIKNIQQLDINVDALNVSKPVCIQDPFELDHNIAEGWTQRLVQTFQQCCNEGVSNCEFAAKDDYMNLLPLICDPILKHKSKSPALMQIAIPAGKFGKFGLPDDFDTRTDIDNKEKFIETNWFKVVYKLIEKIFINIFKFDLQMMYDGISMKQIKIEENSDVHTKDNDKVLFICRGKYCLNRSRKNKIPSLDPTLSCIEREILISDKLLADMAEKKEETPIKFICSLEKKTNPLHVMITLTDEQHTKKSFLEIGSYMRSKIPIIIERELLHMIQYKKQL</sequence>
<dbReference type="Pfam" id="PF03828">
    <property type="entry name" value="PAP_assoc"/>
    <property type="match status" value="1"/>
</dbReference>
<evidence type="ECO:0000256" key="16">
    <source>
        <dbReference type="ARBA" id="ARBA00046411"/>
    </source>
</evidence>
<evidence type="ECO:0000256" key="15">
    <source>
        <dbReference type="ARBA" id="ARBA00045789"/>
    </source>
</evidence>
<dbReference type="PANTHER" id="PTHR12271:SF40">
    <property type="entry name" value="POLY(A) RNA POLYMERASE GLD2"/>
    <property type="match status" value="1"/>
</dbReference>
<dbReference type="EC" id="2.7.7.52" evidence="4"/>
<keyword evidence="9" id="KW-0479">Metal-binding</keyword>
<evidence type="ECO:0000256" key="3">
    <source>
        <dbReference type="ARBA" id="ARBA00004496"/>
    </source>
</evidence>
<evidence type="ECO:0000256" key="2">
    <source>
        <dbReference type="ARBA" id="ARBA00001946"/>
    </source>
</evidence>
<protein>
    <recommendedName>
        <fullName evidence="5">Speckle targeted PIP5K1A-regulated poly(A) polymerase</fullName>
        <ecNumber evidence="4">2.7.7.52</ecNumber>
    </recommendedName>
    <alternativeName>
        <fullName evidence="12">RNA-binding motif protein 21</fullName>
    </alternativeName>
    <alternativeName>
        <fullName evidence="13">U6 snRNA-specific terminal uridylyltransferase 1</fullName>
    </alternativeName>
</protein>
<keyword evidence="11 18" id="KW-0694">RNA-binding</keyword>
<evidence type="ECO:0000256" key="17">
    <source>
        <dbReference type="ARBA" id="ARBA00049105"/>
    </source>
</evidence>
<dbReference type="GO" id="GO:0046872">
    <property type="term" value="F:metal ion binding"/>
    <property type="evidence" value="ECO:0007669"/>
    <property type="project" value="UniProtKB-KW"/>
</dbReference>
<dbReference type="Gene3D" id="3.30.70.330">
    <property type="match status" value="1"/>
</dbReference>
<evidence type="ECO:0000256" key="13">
    <source>
        <dbReference type="ARBA" id="ARBA00033036"/>
    </source>
</evidence>
<comment type="function">
    <text evidence="15">Poly(A) polymerase that creates the 3'-poly(A) tail of specific pre-mRNAs. Localizes to nuclear speckles together with PIP5K1A and mediates polyadenylation of a select set of mRNAs, such as HMOX1. In addition to polyadenylation, it is also required for the 3'-end cleavage of pre-mRNAs: binds to the 3'UTR of targeted pre-mRNAs and promotes the recruitment and assembly of the CPSF complex on the 3'UTR of pre-mRNAs. In addition to adenylyltransferase activity, also has uridylyltransferase activity. However, the ATP ratio is higher than UTP in cells, suggesting that it functions primarily as a poly(A) polymerase. Acts as a specific terminal uridylyltransferase for U6 snRNA in vitro: responsible for a controlled elongation reaction that results in the restoration of the four 3'-terminal UMP-residues found in newly transcribed U6 snRNA. Not involved in replication-dependent histone mRNA degradation.</text>
</comment>
<dbReference type="GO" id="GO:0050265">
    <property type="term" value="F:RNA uridylyltransferase activity"/>
    <property type="evidence" value="ECO:0007669"/>
    <property type="project" value="UniProtKB-EC"/>
</dbReference>
<dbReference type="SUPFAM" id="SSF81631">
    <property type="entry name" value="PAP/OAS1 substrate-binding domain"/>
    <property type="match status" value="1"/>
</dbReference>
<evidence type="ECO:0000256" key="6">
    <source>
        <dbReference type="ARBA" id="ARBA00022490"/>
    </source>
</evidence>
<dbReference type="EMBL" id="JAQQBS010001424">
    <property type="protein sequence ID" value="KAK0158725.1"/>
    <property type="molecule type" value="Genomic_DNA"/>
</dbReference>
<dbReference type="SUPFAM" id="SSF57667">
    <property type="entry name" value="beta-beta-alpha zinc fingers"/>
    <property type="match status" value="1"/>
</dbReference>
<dbReference type="Gene3D" id="3.30.460.10">
    <property type="entry name" value="Beta Polymerase, domain 2"/>
    <property type="match status" value="1"/>
</dbReference>